<organism evidence="3 4">
    <name type="scientific">Emiliania huxleyi (strain CCMP1516)</name>
    <dbReference type="NCBI Taxonomy" id="280463"/>
    <lineage>
        <taxon>Eukaryota</taxon>
        <taxon>Haptista</taxon>
        <taxon>Haptophyta</taxon>
        <taxon>Prymnesiophyceae</taxon>
        <taxon>Isochrysidales</taxon>
        <taxon>Noelaerhabdaceae</taxon>
        <taxon>Emiliania</taxon>
    </lineage>
</organism>
<dbReference type="RefSeq" id="XP_005778303.1">
    <property type="nucleotide sequence ID" value="XM_005778246.1"/>
</dbReference>
<dbReference type="PANTHER" id="PTHR22902">
    <property type="entry name" value="SESQUIPEDALIAN"/>
    <property type="match status" value="1"/>
</dbReference>
<dbReference type="SUPFAM" id="SSF50729">
    <property type="entry name" value="PH domain-like"/>
    <property type="match status" value="2"/>
</dbReference>
<evidence type="ECO:0000256" key="1">
    <source>
        <dbReference type="ARBA" id="ARBA00022553"/>
    </source>
</evidence>
<evidence type="ECO:0000313" key="3">
    <source>
        <dbReference type="EnsemblProtists" id="EOD25874"/>
    </source>
</evidence>
<dbReference type="Proteomes" id="UP000013827">
    <property type="component" value="Unassembled WGS sequence"/>
</dbReference>
<dbReference type="GO" id="GO:0005829">
    <property type="term" value="C:cytosol"/>
    <property type="evidence" value="ECO:0007669"/>
    <property type="project" value="GOC"/>
</dbReference>
<reference evidence="4" key="1">
    <citation type="journal article" date="2013" name="Nature">
        <title>Pan genome of the phytoplankton Emiliania underpins its global distribution.</title>
        <authorList>
            <person name="Read B.A."/>
            <person name="Kegel J."/>
            <person name="Klute M.J."/>
            <person name="Kuo A."/>
            <person name="Lefebvre S.C."/>
            <person name="Maumus F."/>
            <person name="Mayer C."/>
            <person name="Miller J."/>
            <person name="Monier A."/>
            <person name="Salamov A."/>
            <person name="Young J."/>
            <person name="Aguilar M."/>
            <person name="Claverie J.M."/>
            <person name="Frickenhaus S."/>
            <person name="Gonzalez K."/>
            <person name="Herman E.K."/>
            <person name="Lin Y.C."/>
            <person name="Napier J."/>
            <person name="Ogata H."/>
            <person name="Sarno A.F."/>
            <person name="Shmutz J."/>
            <person name="Schroeder D."/>
            <person name="de Vargas C."/>
            <person name="Verret F."/>
            <person name="von Dassow P."/>
            <person name="Valentin K."/>
            <person name="Van de Peer Y."/>
            <person name="Wheeler G."/>
            <person name="Dacks J.B."/>
            <person name="Delwiche C.F."/>
            <person name="Dyhrman S.T."/>
            <person name="Glockner G."/>
            <person name="John U."/>
            <person name="Richards T."/>
            <person name="Worden A.Z."/>
            <person name="Zhang X."/>
            <person name="Grigoriev I.V."/>
            <person name="Allen A.E."/>
            <person name="Bidle K."/>
            <person name="Borodovsky M."/>
            <person name="Bowler C."/>
            <person name="Brownlee C."/>
            <person name="Cock J.M."/>
            <person name="Elias M."/>
            <person name="Gladyshev V.N."/>
            <person name="Groth M."/>
            <person name="Guda C."/>
            <person name="Hadaegh A."/>
            <person name="Iglesias-Rodriguez M.D."/>
            <person name="Jenkins J."/>
            <person name="Jones B.M."/>
            <person name="Lawson T."/>
            <person name="Leese F."/>
            <person name="Lindquist E."/>
            <person name="Lobanov A."/>
            <person name="Lomsadze A."/>
            <person name="Malik S.B."/>
            <person name="Marsh M.E."/>
            <person name="Mackinder L."/>
            <person name="Mock T."/>
            <person name="Mueller-Roeber B."/>
            <person name="Pagarete A."/>
            <person name="Parker M."/>
            <person name="Probert I."/>
            <person name="Quesneville H."/>
            <person name="Raines C."/>
            <person name="Rensing S.A."/>
            <person name="Riano-Pachon D.M."/>
            <person name="Richier S."/>
            <person name="Rokitta S."/>
            <person name="Shiraiwa Y."/>
            <person name="Soanes D.M."/>
            <person name="van der Giezen M."/>
            <person name="Wahlund T.M."/>
            <person name="Williams B."/>
            <person name="Wilson W."/>
            <person name="Wolfe G."/>
            <person name="Wurch L.L."/>
        </authorList>
    </citation>
    <scope>NUCLEOTIDE SEQUENCE</scope>
</reference>
<dbReference type="InterPro" id="IPR001849">
    <property type="entry name" value="PH_domain"/>
</dbReference>
<evidence type="ECO:0000259" key="2">
    <source>
        <dbReference type="PROSITE" id="PS50003"/>
    </source>
</evidence>
<dbReference type="Gene3D" id="2.30.29.30">
    <property type="entry name" value="Pleckstrin-homology domain (PH domain)/Phosphotyrosine-binding domain (PTB)"/>
    <property type="match status" value="2"/>
</dbReference>
<name>A0A0D3JQT9_EMIH1</name>
<reference evidence="3" key="2">
    <citation type="submission" date="2024-10" db="UniProtKB">
        <authorList>
            <consortium name="EnsemblProtists"/>
        </authorList>
    </citation>
    <scope>IDENTIFICATION</scope>
</reference>
<keyword evidence="4" id="KW-1185">Reference proteome</keyword>
<evidence type="ECO:0000313" key="4">
    <source>
        <dbReference type="Proteomes" id="UP000013827"/>
    </source>
</evidence>
<dbReference type="PANTHER" id="PTHR22902:SF27">
    <property type="entry name" value="PLECKSTRIN HOMOLOGY DOMAIN-CONTAINING FAMILY A MEMBER 3"/>
    <property type="match status" value="1"/>
</dbReference>
<dbReference type="GO" id="GO:0005802">
    <property type="term" value="C:trans-Golgi network"/>
    <property type="evidence" value="ECO:0007669"/>
    <property type="project" value="TreeGrafter"/>
</dbReference>
<dbReference type="Pfam" id="PF00169">
    <property type="entry name" value="PH"/>
    <property type="match status" value="2"/>
</dbReference>
<feature type="domain" description="PH" evidence="2">
    <location>
        <begin position="40"/>
        <end position="149"/>
    </location>
</feature>
<accession>A0A0D3JQT9</accession>
<dbReference type="EnsemblProtists" id="EOD25874">
    <property type="protein sequence ID" value="EOD25874"/>
    <property type="gene ID" value="EMIHUDRAFT_100780"/>
</dbReference>
<dbReference type="InterPro" id="IPR045188">
    <property type="entry name" value="Boi1/Boi2-like"/>
</dbReference>
<dbReference type="HOGENOM" id="CLU_948075_0_0_1"/>
<proteinExistence type="predicted"/>
<dbReference type="InterPro" id="IPR011993">
    <property type="entry name" value="PH-like_dom_sf"/>
</dbReference>
<dbReference type="KEGG" id="ehx:EMIHUDRAFT_100780"/>
<dbReference type="PaxDb" id="2903-EOD25874"/>
<dbReference type="CDD" id="cd00821">
    <property type="entry name" value="PH"/>
    <property type="match status" value="1"/>
</dbReference>
<protein>
    <recommendedName>
        <fullName evidence="2">PH domain-containing protein</fullName>
    </recommendedName>
</protein>
<dbReference type="SMART" id="SM00233">
    <property type="entry name" value="PH"/>
    <property type="match status" value="2"/>
</dbReference>
<dbReference type="AlphaFoldDB" id="A0A0D3JQT9"/>
<dbReference type="GO" id="GO:0007032">
    <property type="term" value="P:endosome organization"/>
    <property type="evidence" value="ECO:0007669"/>
    <property type="project" value="TreeGrafter"/>
</dbReference>
<dbReference type="PROSITE" id="PS50003">
    <property type="entry name" value="PH_DOMAIN"/>
    <property type="match status" value="2"/>
</dbReference>
<keyword evidence="1" id="KW-0597">Phosphoprotein</keyword>
<dbReference type="GeneID" id="17271420"/>
<dbReference type="GO" id="GO:0001881">
    <property type="term" value="P:receptor recycling"/>
    <property type="evidence" value="ECO:0007669"/>
    <property type="project" value="TreeGrafter"/>
</dbReference>
<dbReference type="GO" id="GO:0042147">
    <property type="term" value="P:retrograde transport, endosome to Golgi"/>
    <property type="evidence" value="ECO:0007669"/>
    <property type="project" value="TreeGrafter"/>
</dbReference>
<feature type="domain" description="PH" evidence="2">
    <location>
        <begin position="178"/>
        <end position="281"/>
    </location>
</feature>
<dbReference type="GO" id="GO:0055037">
    <property type="term" value="C:recycling endosome"/>
    <property type="evidence" value="ECO:0007669"/>
    <property type="project" value="TreeGrafter"/>
</dbReference>
<dbReference type="GO" id="GO:0005769">
    <property type="term" value="C:early endosome"/>
    <property type="evidence" value="ECO:0007669"/>
    <property type="project" value="TreeGrafter"/>
</dbReference>
<sequence length="294" mass="32139">MQRRATTAYRLPERGLFRWGTEYIGNEGFAWVTVGLPRDGVLKSGWLAKRGEVNTAWKNRYFVLFAADSERQLPKVLRYYKSKSAFDAMQNAGHVPIDGSVEVSMGSALDADRPHSFEVTVPKKRSYVLAAPSATEAGEWVTALGGGVEGSPRSVLSVASGRISDAPAKLGETEAELEEVFSGWMRKRGQGSSLLGGKLKQRYFVLYSNKELHYFDSATPSDASRRGQIRVDAAVEMERSKPRDKKDFSFVMRVPGRDWVLDPGSGTAWAEWDAALRPMLSPAAAAIAAAAASG</sequence>